<evidence type="ECO:0000313" key="2">
    <source>
        <dbReference type="EMBL" id="CUQ68164.1"/>
    </source>
</evidence>
<dbReference type="AlphaFoldDB" id="A0A0S4L0J8"/>
<dbReference type="EMBL" id="LN885086">
    <property type="protein sequence ID" value="CUQ68164.1"/>
    <property type="molecule type" value="Genomic_DNA"/>
</dbReference>
<feature type="region of interest" description="Disordered" evidence="1">
    <location>
        <begin position="56"/>
        <end position="86"/>
    </location>
</feature>
<evidence type="ECO:0000313" key="3">
    <source>
        <dbReference type="Proteomes" id="UP000066284"/>
    </source>
</evidence>
<sequence length="86" mass="9718">MTSVSMKWTACKNFPFRVADAKQREWPITAVLILVARDRAIPLSTWRRGDVEVVPSEIGPDAPATDRRHQKLIPPLVGPDQPRTRC</sequence>
<accession>A0A0S4L0J8</accession>
<gene>
    <name evidence="2" type="ORF">NITINOP_3192</name>
</gene>
<evidence type="ECO:0000256" key="1">
    <source>
        <dbReference type="SAM" id="MobiDB-lite"/>
    </source>
</evidence>
<reference evidence="3" key="1">
    <citation type="submission" date="2015-09" db="EMBL/GenBank/DDBJ databases">
        <authorList>
            <person name="Daims H."/>
        </authorList>
    </citation>
    <scope>NUCLEOTIDE SEQUENCE [LARGE SCALE GENOMIC DNA]</scope>
</reference>
<dbReference type="Proteomes" id="UP000066284">
    <property type="component" value="Chromosome 1"/>
</dbReference>
<dbReference type="KEGG" id="nio:NITINOP_3192"/>
<name>A0A0S4L0J8_9BACT</name>
<protein>
    <submittedName>
        <fullName evidence="2">Uncharacterized protein</fullName>
    </submittedName>
</protein>
<proteinExistence type="predicted"/>
<organism evidence="2 3">
    <name type="scientific">Candidatus Nitrospira inopinata</name>
    <dbReference type="NCBI Taxonomy" id="1715989"/>
    <lineage>
        <taxon>Bacteria</taxon>
        <taxon>Pseudomonadati</taxon>
        <taxon>Nitrospirota</taxon>
        <taxon>Nitrospiria</taxon>
        <taxon>Nitrospirales</taxon>
        <taxon>Nitrospiraceae</taxon>
        <taxon>Nitrospira</taxon>
    </lineage>
</organism>
<keyword evidence="3" id="KW-1185">Reference proteome</keyword>